<dbReference type="Gene3D" id="2.60.40.150">
    <property type="entry name" value="C2 domain"/>
    <property type="match status" value="2"/>
</dbReference>
<dbReference type="RefSeq" id="XP_031568149.1">
    <property type="nucleotide sequence ID" value="XM_031712289.1"/>
</dbReference>
<keyword evidence="1" id="KW-1133">Transmembrane helix</keyword>
<protein>
    <submittedName>
        <fullName evidence="4 5">Synaptotagmin-C-like</fullName>
    </submittedName>
</protein>
<keyword evidence="1" id="KW-0472">Membrane</keyword>
<keyword evidence="3" id="KW-1185">Reference proteome</keyword>
<feature type="domain" description="C2" evidence="2">
    <location>
        <begin position="260"/>
        <end position="382"/>
    </location>
</feature>
<dbReference type="GO" id="GO:0005886">
    <property type="term" value="C:plasma membrane"/>
    <property type="evidence" value="ECO:0007669"/>
    <property type="project" value="TreeGrafter"/>
</dbReference>
<reference evidence="4 5" key="1">
    <citation type="submission" date="2025-04" db="UniProtKB">
        <authorList>
            <consortium name="RefSeq"/>
        </authorList>
    </citation>
    <scope>IDENTIFICATION</scope>
    <source>
        <tissue evidence="4 5">Tentacle</tissue>
    </source>
</reference>
<evidence type="ECO:0000313" key="3">
    <source>
        <dbReference type="Proteomes" id="UP000515163"/>
    </source>
</evidence>
<dbReference type="GO" id="GO:0030276">
    <property type="term" value="F:clathrin binding"/>
    <property type="evidence" value="ECO:0007669"/>
    <property type="project" value="TreeGrafter"/>
</dbReference>
<dbReference type="RefSeq" id="XP_031568148.1">
    <property type="nucleotide sequence ID" value="XM_031712288.1"/>
</dbReference>
<evidence type="ECO:0000313" key="6">
    <source>
        <dbReference type="RefSeq" id="XP_031568148.1"/>
    </source>
</evidence>
<dbReference type="SMART" id="SM00239">
    <property type="entry name" value="C2"/>
    <property type="match status" value="2"/>
</dbReference>
<dbReference type="GO" id="GO:0005509">
    <property type="term" value="F:calcium ion binding"/>
    <property type="evidence" value="ECO:0007669"/>
    <property type="project" value="TreeGrafter"/>
</dbReference>
<dbReference type="Pfam" id="PF00168">
    <property type="entry name" value="C2"/>
    <property type="match status" value="2"/>
</dbReference>
<proteinExistence type="predicted"/>
<evidence type="ECO:0000313" key="7">
    <source>
        <dbReference type="RefSeq" id="XP_031568149.1"/>
    </source>
</evidence>
<dbReference type="InterPro" id="IPR000008">
    <property type="entry name" value="C2_dom"/>
</dbReference>
<organism evidence="3 5">
    <name type="scientific">Actinia tenebrosa</name>
    <name type="common">Australian red waratah sea anemone</name>
    <dbReference type="NCBI Taxonomy" id="6105"/>
    <lineage>
        <taxon>Eukaryota</taxon>
        <taxon>Metazoa</taxon>
        <taxon>Cnidaria</taxon>
        <taxon>Anthozoa</taxon>
        <taxon>Hexacorallia</taxon>
        <taxon>Actiniaria</taxon>
        <taxon>Actiniidae</taxon>
        <taxon>Actinia</taxon>
    </lineage>
</organism>
<dbReference type="RefSeq" id="XP_031568150.1">
    <property type="nucleotide sequence ID" value="XM_031712290.1"/>
</dbReference>
<keyword evidence="1" id="KW-0812">Transmembrane</keyword>
<evidence type="ECO:0000313" key="8">
    <source>
        <dbReference type="RefSeq" id="XP_031568150.1"/>
    </source>
</evidence>
<evidence type="ECO:0000313" key="4">
    <source>
        <dbReference type="RefSeq" id="XP_031568146.1"/>
    </source>
</evidence>
<dbReference type="InterPro" id="IPR035892">
    <property type="entry name" value="C2_domain_sf"/>
</dbReference>
<dbReference type="GO" id="GO:0070382">
    <property type="term" value="C:exocytic vesicle"/>
    <property type="evidence" value="ECO:0007669"/>
    <property type="project" value="TreeGrafter"/>
</dbReference>
<feature type="transmembrane region" description="Helical" evidence="1">
    <location>
        <begin position="29"/>
        <end position="51"/>
    </location>
</feature>
<dbReference type="GO" id="GO:0005544">
    <property type="term" value="F:calcium-dependent phospholipid binding"/>
    <property type="evidence" value="ECO:0007669"/>
    <property type="project" value="TreeGrafter"/>
</dbReference>
<dbReference type="CDD" id="cd00276">
    <property type="entry name" value="C2B_Synaptotagmin"/>
    <property type="match status" value="1"/>
</dbReference>
<dbReference type="SUPFAM" id="SSF49562">
    <property type="entry name" value="C2 domain (Calcium/lipid-binding domain, CaLB)"/>
    <property type="match status" value="2"/>
</dbReference>
<dbReference type="PANTHER" id="PTHR10024:SF374">
    <property type="entry name" value="C2 DOMAIN-CONTAINING PROTEIN"/>
    <property type="match status" value="1"/>
</dbReference>
<evidence type="ECO:0000313" key="5">
    <source>
        <dbReference type="RefSeq" id="XP_031568147.1"/>
    </source>
</evidence>
<accession>A0A6P8IMV0</accession>
<dbReference type="AlphaFoldDB" id="A0A6P8IMV0"/>
<dbReference type="KEGG" id="aten:116302889"/>
<dbReference type="PROSITE" id="PS50004">
    <property type="entry name" value="C2"/>
    <property type="match status" value="2"/>
</dbReference>
<feature type="domain" description="C2" evidence="2">
    <location>
        <begin position="126"/>
        <end position="248"/>
    </location>
</feature>
<dbReference type="RefSeq" id="XP_031568146.1">
    <property type="nucleotide sequence ID" value="XM_031712286.1"/>
</dbReference>
<sequence>MDKAVFREMSYPVPTARGRLTNHKDSLPMWVAVTAGVVGSVLVLAVSYLIFKRLREKMQKRSASPEDIERFHIPTVYLPVPTLSSASSTSSLIEEIFPQPGDSNFLDPNIYLSYEDARLPGSPYMGPGRLCFSVNYNKYSEKLRVKLIRATRLTPKGENVTATPYVKICLLPDKRQRVQSKIRHRTSNPEFFEDFVFLVPERDLNTRTLKFTVCDYDRFSRQQVIGHVMYNLTDIEFLMSDDINEIWMDVCEEDPKVAFPKGEINFSLQFLPTASRLTIAIVKARNLRIEGEHGELYPYVKVSMVMGGKTCRKKKTAICKRTCNPVYNEAFVFTIPPACLERVSLVVSVINGPRLKGAKKLIGRSIVGPYMYSTGEGLEHWKEMLDFARSNIAKWHTLI</sequence>
<dbReference type="GO" id="GO:0001786">
    <property type="term" value="F:phosphatidylserine binding"/>
    <property type="evidence" value="ECO:0007669"/>
    <property type="project" value="TreeGrafter"/>
</dbReference>
<evidence type="ECO:0000259" key="2">
    <source>
        <dbReference type="PROSITE" id="PS50004"/>
    </source>
</evidence>
<dbReference type="Proteomes" id="UP000515163">
    <property type="component" value="Unplaced"/>
</dbReference>
<name>A0A6P8IMV0_ACTTE</name>
<dbReference type="GO" id="GO:0000149">
    <property type="term" value="F:SNARE binding"/>
    <property type="evidence" value="ECO:0007669"/>
    <property type="project" value="TreeGrafter"/>
</dbReference>
<dbReference type="GeneID" id="116302889"/>
<dbReference type="PANTHER" id="PTHR10024">
    <property type="entry name" value="SYNAPTOTAGMIN"/>
    <property type="match status" value="1"/>
</dbReference>
<dbReference type="RefSeq" id="XP_031568147.1">
    <property type="nucleotide sequence ID" value="XM_031712287.1"/>
</dbReference>
<evidence type="ECO:0000256" key="1">
    <source>
        <dbReference type="SAM" id="Phobius"/>
    </source>
</evidence>
<dbReference type="OrthoDB" id="10259057at2759"/>
<gene>
    <name evidence="4 5 6 7 8" type="primary">LOC116302889</name>
</gene>
<dbReference type="GO" id="GO:0017156">
    <property type="term" value="P:calcium-ion regulated exocytosis"/>
    <property type="evidence" value="ECO:0007669"/>
    <property type="project" value="TreeGrafter"/>
</dbReference>